<organism evidence="2 3">
    <name type="scientific">Tectimicrobiota bacterium</name>
    <dbReference type="NCBI Taxonomy" id="2528274"/>
    <lineage>
        <taxon>Bacteria</taxon>
        <taxon>Pseudomonadati</taxon>
        <taxon>Nitrospinota/Tectimicrobiota group</taxon>
        <taxon>Candidatus Tectimicrobiota</taxon>
    </lineage>
</organism>
<dbReference type="InterPro" id="IPR030925">
    <property type="entry name" value="T2SS_GspN_Lepto"/>
</dbReference>
<keyword evidence="1" id="KW-0472">Membrane</keyword>
<keyword evidence="1" id="KW-0812">Transmembrane</keyword>
<sequence>MSQTEVRIKRVIVQVLAYTLYGLIAFIVFVYVTFPYDLLQQRLVDWFSREGVQLGLSKLRPAFPPGVQAEGIRVQLDPASGSEALLSIETLRVEPEWAALLSRQWQARFVAGLYGGRLEGDVRYSTGEGPALWDVKTRLVELEIAQYPLFRKDDKTLLRGRLSGDSSMTFSLDGAMQEGNITLRMQSVAFTGAPGWPFQLQRDIACDTLQGELKTSPKQGGIVSLKCQGEDLALDINGTVAWKAPLVESQLNMRGQVRSEEAYKQEVDLLAAFVRKRPDRRGELSFRLQGPLRQVRLGA</sequence>
<gene>
    <name evidence="2" type="primary">gspN</name>
    <name evidence="2" type="ORF">FJZ47_03620</name>
</gene>
<name>A0A937VZT5_UNCTE</name>
<comment type="caution">
    <text evidence="2">The sequence shown here is derived from an EMBL/GenBank/DDBJ whole genome shotgun (WGS) entry which is preliminary data.</text>
</comment>
<keyword evidence="1" id="KW-1133">Transmembrane helix</keyword>
<dbReference type="Proteomes" id="UP000712673">
    <property type="component" value="Unassembled WGS sequence"/>
</dbReference>
<feature type="transmembrane region" description="Helical" evidence="1">
    <location>
        <begin position="12"/>
        <end position="34"/>
    </location>
</feature>
<dbReference type="AlphaFoldDB" id="A0A937VZT5"/>
<accession>A0A937VZT5</accession>
<reference evidence="2" key="1">
    <citation type="submission" date="2019-03" db="EMBL/GenBank/DDBJ databases">
        <title>Lake Tanganyika Metagenome-Assembled Genomes (MAGs).</title>
        <authorList>
            <person name="Tran P."/>
        </authorList>
    </citation>
    <scope>NUCLEOTIDE SEQUENCE</scope>
    <source>
        <strain evidence="2">K_DeepCast_65m_m2_066</strain>
    </source>
</reference>
<evidence type="ECO:0000313" key="3">
    <source>
        <dbReference type="Proteomes" id="UP000712673"/>
    </source>
</evidence>
<dbReference type="EMBL" id="VGLS01000065">
    <property type="protein sequence ID" value="MBM3222879.1"/>
    <property type="molecule type" value="Genomic_DNA"/>
</dbReference>
<evidence type="ECO:0000256" key="1">
    <source>
        <dbReference type="SAM" id="Phobius"/>
    </source>
</evidence>
<dbReference type="NCBIfam" id="TIGR04411">
    <property type="entry name" value="T2SS_GspN_Lepto"/>
    <property type="match status" value="1"/>
</dbReference>
<proteinExistence type="predicted"/>
<protein>
    <submittedName>
        <fullName evidence="2">Type II secretion system protein GspN</fullName>
    </submittedName>
</protein>
<evidence type="ECO:0000313" key="2">
    <source>
        <dbReference type="EMBL" id="MBM3222879.1"/>
    </source>
</evidence>